<keyword evidence="3" id="KW-1185">Reference proteome</keyword>
<dbReference type="Pfam" id="PF12867">
    <property type="entry name" value="DinB_2"/>
    <property type="match status" value="1"/>
</dbReference>
<evidence type="ECO:0000313" key="3">
    <source>
        <dbReference type="Proteomes" id="UP000014174"/>
    </source>
</evidence>
<dbReference type="eggNOG" id="COG2318">
    <property type="taxonomic scope" value="Bacteria"/>
</dbReference>
<evidence type="ECO:0000313" key="2">
    <source>
        <dbReference type="EMBL" id="EOR96352.1"/>
    </source>
</evidence>
<protein>
    <recommendedName>
        <fullName evidence="1">DinB-like domain-containing protein</fullName>
    </recommendedName>
</protein>
<feature type="domain" description="DinB-like" evidence="1">
    <location>
        <begin position="9"/>
        <end position="143"/>
    </location>
</feature>
<dbReference type="Gene3D" id="1.20.120.450">
    <property type="entry name" value="dinb family like domain"/>
    <property type="match status" value="1"/>
</dbReference>
<accession>R9GX06</accession>
<dbReference type="InterPro" id="IPR034660">
    <property type="entry name" value="DinB/YfiT-like"/>
</dbReference>
<comment type="caution">
    <text evidence="2">The sequence shown here is derived from an EMBL/GenBank/DDBJ whole genome shotgun (WGS) entry which is preliminary data.</text>
</comment>
<dbReference type="STRING" id="1150600.ADIARSV_0457"/>
<name>R9GX06_9SPHI</name>
<reference evidence="2 3" key="1">
    <citation type="journal article" date="2013" name="Genome Announc.">
        <title>Draft Genome Sequence of Arcticibacter svalbardensis Strain MN12-7T, a Member of the Family Sphingobacteriaceae Isolated from an Arctic Soil Sample.</title>
        <authorList>
            <person name="Shivaji S."/>
            <person name="Ara S."/>
            <person name="Prasad S."/>
            <person name="Manasa B.P."/>
            <person name="Begum Z."/>
            <person name="Singh A."/>
            <person name="Kumar Pinnaka A."/>
        </authorList>
    </citation>
    <scope>NUCLEOTIDE SEQUENCE [LARGE SCALE GENOMIC DNA]</scope>
    <source>
        <strain evidence="2 3">MN12-7</strain>
    </source>
</reference>
<dbReference type="RefSeq" id="WP_016193706.1">
    <property type="nucleotide sequence ID" value="NZ_AQPN01000018.1"/>
</dbReference>
<dbReference type="EMBL" id="AQPN01000018">
    <property type="protein sequence ID" value="EOR96352.1"/>
    <property type="molecule type" value="Genomic_DNA"/>
</dbReference>
<dbReference type="Proteomes" id="UP000014174">
    <property type="component" value="Unassembled WGS sequence"/>
</dbReference>
<proteinExistence type="predicted"/>
<evidence type="ECO:0000259" key="1">
    <source>
        <dbReference type="Pfam" id="PF12867"/>
    </source>
</evidence>
<organism evidence="2 3">
    <name type="scientific">Arcticibacter svalbardensis MN12-7</name>
    <dbReference type="NCBI Taxonomy" id="1150600"/>
    <lineage>
        <taxon>Bacteria</taxon>
        <taxon>Pseudomonadati</taxon>
        <taxon>Bacteroidota</taxon>
        <taxon>Sphingobacteriia</taxon>
        <taxon>Sphingobacteriales</taxon>
        <taxon>Sphingobacteriaceae</taxon>
        <taxon>Arcticibacter</taxon>
    </lineage>
</organism>
<gene>
    <name evidence="2" type="ORF">ADIARSV_0457</name>
</gene>
<dbReference type="OrthoDB" id="4295522at2"/>
<dbReference type="InterPro" id="IPR024775">
    <property type="entry name" value="DinB-like"/>
</dbReference>
<dbReference type="SUPFAM" id="SSF109854">
    <property type="entry name" value="DinB/YfiT-like putative metalloenzymes"/>
    <property type="match status" value="1"/>
</dbReference>
<sequence>MEKTFYTIKITRENFLKLISDLSIESLNEIPAGFKNNIIWNLGHIIASQQIICYEFTGNTPLIESQQISNYRNGTKPENFINSDELEVMKSNLLSTIDRTEIDLRNDLFEAFKPKLLQFGLKLENVKDAINYVPIHDAIHLGYSLALKRMINH</sequence>
<dbReference type="AlphaFoldDB" id="R9GX06"/>